<dbReference type="InterPro" id="IPR006004">
    <property type="entry name" value="SudA-like"/>
</dbReference>
<evidence type="ECO:0000313" key="2">
    <source>
        <dbReference type="EMBL" id="SFU56807.1"/>
    </source>
</evidence>
<dbReference type="PROSITE" id="PS51379">
    <property type="entry name" value="4FE4S_FER_2"/>
    <property type="match status" value="1"/>
</dbReference>
<dbReference type="GO" id="GO:0016491">
    <property type="term" value="F:oxidoreductase activity"/>
    <property type="evidence" value="ECO:0007669"/>
    <property type="project" value="InterPro"/>
</dbReference>
<proteinExistence type="predicted"/>
<feature type="domain" description="4Fe-4S ferredoxin-type" evidence="1">
    <location>
        <begin position="32"/>
        <end position="64"/>
    </location>
</feature>
<dbReference type="PRINTS" id="PR00419">
    <property type="entry name" value="ADXRDTASE"/>
</dbReference>
<dbReference type="Gene3D" id="3.50.50.60">
    <property type="entry name" value="FAD/NAD(P)-binding domain"/>
    <property type="match status" value="2"/>
</dbReference>
<dbReference type="GO" id="GO:0051536">
    <property type="term" value="F:iron-sulfur cluster binding"/>
    <property type="evidence" value="ECO:0007669"/>
    <property type="project" value="InterPro"/>
</dbReference>
<dbReference type="InterPro" id="IPR017896">
    <property type="entry name" value="4Fe4S_Fe-S-bd"/>
</dbReference>
<protein>
    <submittedName>
        <fullName evidence="2">Sulfide dehydrogenase (Flavoprotein) subunit SudA</fullName>
    </submittedName>
</protein>
<dbReference type="Gene3D" id="1.10.1060.10">
    <property type="entry name" value="Alpha-helical ferredoxin"/>
    <property type="match status" value="1"/>
</dbReference>
<dbReference type="AlphaFoldDB" id="A0A1I7H803"/>
<dbReference type="STRING" id="155865.SAMN05216515_11425"/>
<dbReference type="PANTHER" id="PTHR42783:SF3">
    <property type="entry name" value="GLUTAMATE SYNTHASE [NADPH] SMALL CHAIN-RELATED"/>
    <property type="match status" value="1"/>
</dbReference>
<dbReference type="NCBIfam" id="TIGR01316">
    <property type="entry name" value="gltA"/>
    <property type="match status" value="1"/>
</dbReference>
<dbReference type="GeneID" id="78353753"/>
<dbReference type="InterPro" id="IPR036188">
    <property type="entry name" value="FAD/NAD-bd_sf"/>
</dbReference>
<dbReference type="OrthoDB" id="9803192at2"/>
<name>A0A1I7H803_9FIRM</name>
<dbReference type="InterPro" id="IPR023753">
    <property type="entry name" value="FAD/NAD-binding_dom"/>
</dbReference>
<dbReference type="PANTHER" id="PTHR42783">
    <property type="entry name" value="GLUTAMATE SYNTHASE [NADPH] SMALL CHAIN"/>
    <property type="match status" value="1"/>
</dbReference>
<dbReference type="RefSeq" id="WP_090161766.1">
    <property type="nucleotide sequence ID" value="NZ_CACVNK010000028.1"/>
</dbReference>
<dbReference type="Gene3D" id="3.40.50.720">
    <property type="entry name" value="NAD(P)-binding Rossmann-like Domain"/>
    <property type="match status" value="1"/>
</dbReference>
<dbReference type="Proteomes" id="UP000198817">
    <property type="component" value="Unassembled WGS sequence"/>
</dbReference>
<dbReference type="Pfam" id="PF14691">
    <property type="entry name" value="Fer4_20"/>
    <property type="match status" value="1"/>
</dbReference>
<dbReference type="SUPFAM" id="SSF46548">
    <property type="entry name" value="alpha-helical ferredoxin"/>
    <property type="match status" value="1"/>
</dbReference>
<evidence type="ECO:0000259" key="1">
    <source>
        <dbReference type="PROSITE" id="PS51379"/>
    </source>
</evidence>
<dbReference type="InterPro" id="IPR028261">
    <property type="entry name" value="DPD_II"/>
</dbReference>
<gene>
    <name evidence="2" type="ORF">SAMN05216508_11325</name>
</gene>
<keyword evidence="3" id="KW-1185">Reference proteome</keyword>
<dbReference type="Pfam" id="PF07992">
    <property type="entry name" value="Pyr_redox_2"/>
    <property type="match status" value="1"/>
</dbReference>
<sequence length="465" mass="50001">MPNMRNDKNPMPEQEPDVRNKNFEEVALGYTEEIALDEAARCLNCKNKPCVSGCPVNVRIPEFIAKVVEKDYEGAYEVITSTNSLPAVCGRVCPQENQCESKCVRGIKGMPVGIGRLERFVADTHNATHGDEKIEKPASNGHKVAVIGAGPAGLTAAGDLVNKGYEVTVFEALHKVGGVLVYGIPQFRLPKEIVAIEVEKLEKKGVKFVTDAIVGKAITIDELMDEEGFEAVFVGTGAGLPMFMNIPGESLVGVVSANEYLTRINLMKAYRDDYDTPISRPKKVAIVGAGNVAMDASRCAKRMGADVTLIYRRSEKEVPARAEEFEHAKAEGIKFHFLTNPVEIVGDENGNVTGVKCIKMELGEPDASGRRRPIPIEGSEFIEDVDYVIMSLGTRVNSLIRDTTPGIEPTKKGGIDVNDETGMTSRPGVFAGGDAVTGAATVIKAMGAGKVAAAGIDEYIQNKAK</sequence>
<dbReference type="EMBL" id="FPBT01000013">
    <property type="protein sequence ID" value="SFU56807.1"/>
    <property type="molecule type" value="Genomic_DNA"/>
</dbReference>
<dbReference type="SUPFAM" id="SSF51971">
    <property type="entry name" value="Nucleotide-binding domain"/>
    <property type="match status" value="1"/>
</dbReference>
<organism evidence="2 3">
    <name type="scientific">Eubacterium pyruvativorans</name>
    <dbReference type="NCBI Taxonomy" id="155865"/>
    <lineage>
        <taxon>Bacteria</taxon>
        <taxon>Bacillati</taxon>
        <taxon>Bacillota</taxon>
        <taxon>Clostridia</taxon>
        <taxon>Eubacteriales</taxon>
        <taxon>Eubacteriaceae</taxon>
        <taxon>Eubacterium</taxon>
    </lineage>
</organism>
<dbReference type="InterPro" id="IPR009051">
    <property type="entry name" value="Helical_ferredxn"/>
</dbReference>
<accession>A0A1I7H803</accession>
<evidence type="ECO:0000313" key="3">
    <source>
        <dbReference type="Proteomes" id="UP000198817"/>
    </source>
</evidence>
<reference evidence="2 3" key="1">
    <citation type="submission" date="2016-10" db="EMBL/GenBank/DDBJ databases">
        <authorList>
            <person name="de Groot N.N."/>
        </authorList>
    </citation>
    <scope>NUCLEOTIDE SEQUENCE [LARGE SCALE GENOMIC DNA]</scope>
    <source>
        <strain evidence="2 3">KHGC13</strain>
    </source>
</reference>